<dbReference type="SUPFAM" id="SSF46600">
    <property type="entry name" value="C-terminal UvrC-binding domain of UvrB"/>
    <property type="match status" value="1"/>
</dbReference>
<dbReference type="NCBIfam" id="NF003673">
    <property type="entry name" value="PRK05298.1"/>
    <property type="match status" value="1"/>
</dbReference>
<reference evidence="20" key="2">
    <citation type="submission" date="2017-05" db="EMBL/GenBank/DDBJ databases">
        <title>Whole genome sequence of fish pathogenic bacteria, Photobacterium damselae subsp. piscicida, strain 91-197, isolated from hybrid striped bass (Morone sp.) in USA.</title>
        <authorList>
            <person name="Teru Y."/>
            <person name="Hikima J."/>
            <person name="Kono T."/>
            <person name="Sakai M."/>
            <person name="Takano T."/>
            <person name="Hawke J.P."/>
            <person name="Takeyama H."/>
            <person name="Aoki T."/>
        </authorList>
    </citation>
    <scope>NUCLEOTIDE SEQUENCE [LARGE SCALE GENOMIC DNA]</scope>
    <source>
        <strain evidence="20">91-197</strain>
    </source>
</reference>
<dbReference type="GO" id="GO:0006289">
    <property type="term" value="P:nucleotide-excision repair"/>
    <property type="evidence" value="ECO:0007669"/>
    <property type="project" value="UniProtKB-UniRule"/>
</dbReference>
<evidence type="ECO:0000256" key="9">
    <source>
        <dbReference type="ARBA" id="ARBA00023204"/>
    </source>
</evidence>
<accession>A0A1V1V4H1</accession>
<sequence length="675" mass="76720">MNDVFSIASEFSPSGDQPTAIKQLLEGLDAGLAHQTLLGVTGSGKTFTIANVIAEAKRPTLLLAPNKTLAAQLYGEMKEFFPNNAVEYFVSYYDYYQPEAYVPTTDTFIEKDASVNAHIEQMRLSATKALMERRDVIIIASVSAIYGLGDPDSYLKMMLHVRRGDMLDQRDILRRLAELQYTRNDMAFERGTFRVRGEVIDIFPAESEKEAVRIELFDDEVDRISLFDPLTGGVIQQDLPRYTVYPKTHYVTPREKILEAIEGIKVELESRRKQFMDGNKLVEEQRITQRTQFDVEMMNELGFCSGIENYSRYLSGRSEGEPPPTLFDYLPADGLLIIDESHVTVSQIGAMFRGDRSRKENLVEYGFRLPSALDNRPLKFEEFESLAPQTIYVSATPGKYEIEKSDGEIAEQVVRPTGLLDPEIEVRPVATQVDDLLSEIRIRAEKDERVLVTTLTKRMAEDLTEYLAEHGVRVRYLHSDIDTVERVEIIRDLRLGEFDVLVGINLLREGLDMPEVSLVAILDADKEGFLRSERSLIQTIGRAARNLEGKAILYGDKITGSMERAITETERRRDKQKLYNEQHGITPQKLNKKVADILELGSSSPKAKAHNRAAQLHKVAEKKGTYSAMSPQQLESEILHLEKQMYDFAQNLEFEKAAELRDKIHTLREQFITNS</sequence>
<keyword evidence="3 13" id="KW-0963">Cytoplasm</keyword>
<evidence type="ECO:0000256" key="6">
    <source>
        <dbReference type="ARBA" id="ARBA00022769"/>
    </source>
</evidence>
<evidence type="ECO:0000256" key="2">
    <source>
        <dbReference type="ARBA" id="ARBA00008533"/>
    </source>
</evidence>
<evidence type="ECO:0000256" key="13">
    <source>
        <dbReference type="HAMAP-Rule" id="MF_00204"/>
    </source>
</evidence>
<dbReference type="GO" id="GO:0005737">
    <property type="term" value="C:cytoplasm"/>
    <property type="evidence" value="ECO:0007669"/>
    <property type="project" value="UniProtKB-SubCell"/>
</dbReference>
<keyword evidence="9 13" id="KW-0234">DNA repair</keyword>
<dbReference type="InterPro" id="IPR041471">
    <property type="entry name" value="UvrB_inter"/>
</dbReference>
<dbReference type="InterPro" id="IPR004807">
    <property type="entry name" value="UvrB"/>
</dbReference>
<dbReference type="RefSeq" id="WP_068969135.1">
    <property type="nucleotide sequence ID" value="NZ_AP018045.1"/>
</dbReference>
<reference evidence="18" key="1">
    <citation type="journal article" date="2017" name="Genome Announc.">
        <title>Whole-Genome Sequence of Photobacterium damselae subsp. piscicida Strain 91-197, Isolated from Hybrid Striped Bass (Morone sp.) in the United States.</title>
        <authorList>
            <person name="Teru Y."/>
            <person name="Hikima J."/>
            <person name="Kono T."/>
            <person name="Sakai M."/>
            <person name="Takano T."/>
            <person name="Hawke J.P."/>
            <person name="Takeyama H."/>
            <person name="Aoki T."/>
        </authorList>
    </citation>
    <scope>NUCLEOTIDE SEQUENCE</scope>
    <source>
        <strain evidence="18">91-197</strain>
    </source>
</reference>
<keyword evidence="4 13" id="KW-0547">Nucleotide-binding</keyword>
<dbReference type="InterPro" id="IPR036876">
    <property type="entry name" value="UVR_dom_sf"/>
</dbReference>
<name>A0A1V1V4H1_PHODP</name>
<evidence type="ECO:0000256" key="1">
    <source>
        <dbReference type="ARBA" id="ARBA00004496"/>
    </source>
</evidence>
<dbReference type="PANTHER" id="PTHR24029">
    <property type="entry name" value="UVRABC SYSTEM PROTEIN B"/>
    <property type="match status" value="1"/>
</dbReference>
<dbReference type="HAMAP" id="MF_00204">
    <property type="entry name" value="UvrB"/>
    <property type="match status" value="1"/>
</dbReference>
<dbReference type="InterPro" id="IPR027417">
    <property type="entry name" value="P-loop_NTPase"/>
</dbReference>
<evidence type="ECO:0000259" key="17">
    <source>
        <dbReference type="PROSITE" id="PS51194"/>
    </source>
</evidence>
<dbReference type="GO" id="GO:0003677">
    <property type="term" value="F:DNA binding"/>
    <property type="evidence" value="ECO:0007669"/>
    <property type="project" value="UniProtKB-UniRule"/>
</dbReference>
<dbReference type="SUPFAM" id="SSF52540">
    <property type="entry name" value="P-loop containing nucleoside triphosphate hydrolases"/>
    <property type="match status" value="2"/>
</dbReference>
<dbReference type="Pfam" id="PF00271">
    <property type="entry name" value="Helicase_C"/>
    <property type="match status" value="1"/>
</dbReference>
<dbReference type="InterPro" id="IPR001650">
    <property type="entry name" value="Helicase_C-like"/>
</dbReference>
<keyword evidence="6 13" id="KW-0228">DNA excision</keyword>
<dbReference type="SMART" id="SM00490">
    <property type="entry name" value="HELICc"/>
    <property type="match status" value="1"/>
</dbReference>
<dbReference type="AlphaFoldDB" id="A0A1V1V4H1"/>
<evidence type="ECO:0000256" key="10">
    <source>
        <dbReference type="ARBA" id="ARBA00023236"/>
    </source>
</evidence>
<evidence type="ECO:0000259" key="15">
    <source>
        <dbReference type="PROSITE" id="PS50151"/>
    </source>
</evidence>
<comment type="domain">
    <text evidence="13">The beta-hairpin motif is involved in DNA binding.</text>
</comment>
<dbReference type="EMBL" id="AP018045">
    <property type="protein sequence ID" value="BAX53662.1"/>
    <property type="molecule type" value="Genomic_DNA"/>
</dbReference>
<dbReference type="GO" id="GO:0016887">
    <property type="term" value="F:ATP hydrolysis activity"/>
    <property type="evidence" value="ECO:0007669"/>
    <property type="project" value="InterPro"/>
</dbReference>
<dbReference type="PROSITE" id="PS50151">
    <property type="entry name" value="UVR"/>
    <property type="match status" value="1"/>
</dbReference>
<dbReference type="SMART" id="SM00487">
    <property type="entry name" value="DEXDc"/>
    <property type="match status" value="1"/>
</dbReference>
<feature type="binding site" evidence="13">
    <location>
        <begin position="39"/>
        <end position="46"/>
    </location>
    <ligand>
        <name>ATP</name>
        <dbReference type="ChEBI" id="CHEBI:30616"/>
    </ligand>
</feature>
<dbReference type="GO" id="GO:0009432">
    <property type="term" value="P:SOS response"/>
    <property type="evidence" value="ECO:0007669"/>
    <property type="project" value="UniProtKB-UniRule"/>
</dbReference>
<dbReference type="PANTHER" id="PTHR24029:SF0">
    <property type="entry name" value="UVRABC SYSTEM PROTEIN B"/>
    <property type="match status" value="1"/>
</dbReference>
<dbReference type="Pfam" id="PF04851">
    <property type="entry name" value="ResIII"/>
    <property type="match status" value="1"/>
</dbReference>
<evidence type="ECO:0000313" key="21">
    <source>
        <dbReference type="Proteomes" id="UP000516656"/>
    </source>
</evidence>
<comment type="function">
    <text evidence="13">The UvrABC repair system catalyzes the recognition and processing of DNA lesions. A damage recognition complex composed of 2 UvrA and 2 UvrB subunits scans DNA for abnormalities. Upon binding of the UvrA(2)B(2) complex to a putative damaged site, the DNA wraps around one UvrB monomer. DNA wrap is dependent on ATP binding by UvrB and probably causes local melting of the DNA helix, facilitating insertion of UvrB beta-hairpin between the DNA strands. Then UvrB probes one DNA strand for the presence of a lesion. If a lesion is found the UvrA subunits dissociate and the UvrB-DNA preincision complex is formed. This complex is subsequently bound by UvrC and the second UvrB is released. If no lesion is found, the DNA wraps around the other UvrB subunit that will check the other stand for damage.</text>
</comment>
<evidence type="ECO:0000256" key="3">
    <source>
        <dbReference type="ARBA" id="ARBA00022490"/>
    </source>
</evidence>
<dbReference type="NCBIfam" id="TIGR00631">
    <property type="entry name" value="uvrb"/>
    <property type="match status" value="1"/>
</dbReference>
<dbReference type="FunFam" id="3.40.50.300:FF:000257">
    <property type="entry name" value="UvrABC system protein B"/>
    <property type="match status" value="1"/>
</dbReference>
<feature type="domain" description="UVR" evidence="15">
    <location>
        <begin position="635"/>
        <end position="670"/>
    </location>
</feature>
<dbReference type="PROSITE" id="PS51194">
    <property type="entry name" value="HELICASE_CTER"/>
    <property type="match status" value="1"/>
</dbReference>
<dbReference type="Proteomes" id="UP000516656">
    <property type="component" value="Chromosome 1"/>
</dbReference>
<feature type="domain" description="Helicase C-terminal" evidence="17">
    <location>
        <begin position="432"/>
        <end position="598"/>
    </location>
</feature>
<protein>
    <recommendedName>
        <fullName evidence="12 13">UvrABC system protein B</fullName>
        <shortName evidence="13">Protein UvrB</shortName>
    </recommendedName>
    <alternativeName>
        <fullName evidence="13">Excinuclease ABC subunit B</fullName>
    </alternativeName>
</protein>
<comment type="subcellular location">
    <subcellularLocation>
        <location evidence="1 13 14">Cytoplasm</location>
    </subcellularLocation>
</comment>
<dbReference type="Proteomes" id="UP000218676">
    <property type="component" value="Chromosome 1"/>
</dbReference>
<evidence type="ECO:0000256" key="12">
    <source>
        <dbReference type="ARBA" id="ARBA00029504"/>
    </source>
</evidence>
<evidence type="ECO:0000313" key="20">
    <source>
        <dbReference type="Proteomes" id="UP000218676"/>
    </source>
</evidence>
<dbReference type="CDD" id="cd17916">
    <property type="entry name" value="DEXHc_UvrB"/>
    <property type="match status" value="1"/>
</dbReference>
<dbReference type="InterPro" id="IPR014001">
    <property type="entry name" value="Helicase_ATP-bd"/>
</dbReference>
<evidence type="ECO:0000256" key="11">
    <source>
        <dbReference type="ARBA" id="ARBA00026033"/>
    </source>
</evidence>
<reference evidence="19 21" key="3">
    <citation type="submission" date="2020-09" db="EMBL/GenBank/DDBJ databases">
        <title>Complete, closed and curated genome sequences of Photobacterium damselae subsp. piscicida isolates from Australia indicate localised evolution and additional plasmid-borne pathogenicity mechanisms.</title>
        <authorList>
            <person name="Baseggio L."/>
            <person name="Silayeva O."/>
            <person name="Buller N."/>
            <person name="Landos M."/>
            <person name="Engelstaedter J."/>
            <person name="Barnes A.C."/>
        </authorList>
    </citation>
    <scope>NUCLEOTIDE SEQUENCE [LARGE SCALE GENOMIC DNA]</scope>
    <source>
        <strain evidence="19 21">AS-16-0540-1</strain>
    </source>
</reference>
<proteinExistence type="inferred from homology"/>
<organism evidence="19 21">
    <name type="scientific">Photobacterium damsela subsp. piscicida</name>
    <name type="common">Pasteurella piscicida</name>
    <dbReference type="NCBI Taxonomy" id="38294"/>
    <lineage>
        <taxon>Bacteria</taxon>
        <taxon>Pseudomonadati</taxon>
        <taxon>Pseudomonadota</taxon>
        <taxon>Gammaproteobacteria</taxon>
        <taxon>Vibrionales</taxon>
        <taxon>Vibrionaceae</taxon>
        <taxon>Photobacterium</taxon>
    </lineage>
</organism>
<dbReference type="GO" id="GO:0009381">
    <property type="term" value="F:excinuclease ABC activity"/>
    <property type="evidence" value="ECO:0007669"/>
    <property type="project" value="UniProtKB-UniRule"/>
</dbReference>
<dbReference type="CDD" id="cd18790">
    <property type="entry name" value="SF2_C_UvrB"/>
    <property type="match status" value="1"/>
</dbReference>
<dbReference type="FunFam" id="3.40.50.300:FF:000477">
    <property type="entry name" value="UvrABC system protein B"/>
    <property type="match status" value="1"/>
</dbReference>
<dbReference type="GO" id="GO:0005524">
    <property type="term" value="F:ATP binding"/>
    <property type="evidence" value="ECO:0007669"/>
    <property type="project" value="UniProtKB-UniRule"/>
</dbReference>
<keyword evidence="10 13" id="KW-0742">SOS response</keyword>
<evidence type="ECO:0000256" key="14">
    <source>
        <dbReference type="RuleBase" id="RU003587"/>
    </source>
</evidence>
<evidence type="ECO:0000259" key="16">
    <source>
        <dbReference type="PROSITE" id="PS51192"/>
    </source>
</evidence>
<evidence type="ECO:0000313" key="19">
    <source>
        <dbReference type="EMBL" id="QOD57308.1"/>
    </source>
</evidence>
<dbReference type="InterPro" id="IPR006935">
    <property type="entry name" value="Helicase/UvrB_N"/>
</dbReference>
<dbReference type="EMBL" id="CP061854">
    <property type="protein sequence ID" value="QOD57308.1"/>
    <property type="molecule type" value="Genomic_DNA"/>
</dbReference>
<dbReference type="InterPro" id="IPR024759">
    <property type="entry name" value="UvrB_YAD/RRR_dom"/>
</dbReference>
<dbReference type="GO" id="GO:0009380">
    <property type="term" value="C:excinuclease repair complex"/>
    <property type="evidence" value="ECO:0007669"/>
    <property type="project" value="InterPro"/>
</dbReference>
<evidence type="ECO:0000313" key="18">
    <source>
        <dbReference type="EMBL" id="BAX53662.1"/>
    </source>
</evidence>
<dbReference type="InterPro" id="IPR001943">
    <property type="entry name" value="UVR_dom"/>
</dbReference>
<gene>
    <name evidence="13 19" type="primary">uvrB</name>
    <name evidence="19" type="ORF">IC627_04850</name>
    <name evidence="18" type="ORF">PDPUS_1_02288</name>
</gene>
<dbReference type="Gene3D" id="3.40.50.300">
    <property type="entry name" value="P-loop containing nucleotide triphosphate hydrolases"/>
    <property type="match status" value="3"/>
</dbReference>
<evidence type="ECO:0000256" key="5">
    <source>
        <dbReference type="ARBA" id="ARBA00022763"/>
    </source>
</evidence>
<keyword evidence="8 13" id="KW-0267">Excision nuclease</keyword>
<evidence type="ECO:0000256" key="8">
    <source>
        <dbReference type="ARBA" id="ARBA00022881"/>
    </source>
</evidence>
<keyword evidence="7 13" id="KW-0067">ATP-binding</keyword>
<dbReference type="GeneID" id="93398299"/>
<dbReference type="Pfam" id="PF02151">
    <property type="entry name" value="UVR"/>
    <property type="match status" value="1"/>
</dbReference>
<evidence type="ECO:0000256" key="4">
    <source>
        <dbReference type="ARBA" id="ARBA00022741"/>
    </source>
</evidence>
<keyword evidence="5 13" id="KW-0227">DNA damage</keyword>
<dbReference type="PROSITE" id="PS51192">
    <property type="entry name" value="HELICASE_ATP_BIND_1"/>
    <property type="match status" value="1"/>
</dbReference>
<feature type="domain" description="Helicase ATP-binding" evidence="16">
    <location>
        <begin position="26"/>
        <end position="159"/>
    </location>
</feature>
<evidence type="ECO:0000256" key="7">
    <source>
        <dbReference type="ARBA" id="ARBA00022840"/>
    </source>
</evidence>
<dbReference type="Gene3D" id="4.10.860.10">
    <property type="entry name" value="UVR domain"/>
    <property type="match status" value="1"/>
</dbReference>
<dbReference type="Pfam" id="PF12344">
    <property type="entry name" value="UvrB"/>
    <property type="match status" value="1"/>
</dbReference>
<feature type="short sequence motif" description="Beta-hairpin" evidence="13">
    <location>
        <begin position="92"/>
        <end position="115"/>
    </location>
</feature>
<comment type="similarity">
    <text evidence="2 13 14">Belongs to the UvrB family.</text>
</comment>
<comment type="subunit">
    <text evidence="11 13 14">Forms a heterotetramer with UvrA during the search for lesions. Interacts with UvrC in an incision complex.</text>
</comment>
<dbReference type="Pfam" id="PF17757">
    <property type="entry name" value="UvrB_inter"/>
    <property type="match status" value="1"/>
</dbReference>